<evidence type="ECO:0000313" key="5">
    <source>
        <dbReference type="Proteomes" id="UP000014463"/>
    </source>
</evidence>
<gene>
    <name evidence="4" type="ORF">L861_10075</name>
</gene>
<dbReference type="GO" id="GO:0016020">
    <property type="term" value="C:membrane"/>
    <property type="evidence" value="ECO:0007669"/>
    <property type="project" value="InterPro"/>
</dbReference>
<evidence type="ECO:0000313" key="4">
    <source>
        <dbReference type="EMBL" id="EPC02682.1"/>
    </source>
</evidence>
<feature type="transmembrane region" description="Helical" evidence="3">
    <location>
        <begin position="89"/>
        <end position="108"/>
    </location>
</feature>
<dbReference type="GO" id="GO:0016780">
    <property type="term" value="F:phosphotransferase activity, for other substituted phosphate groups"/>
    <property type="evidence" value="ECO:0007669"/>
    <property type="project" value="InterPro"/>
</dbReference>
<name>S2KKJ6_LITA3</name>
<dbReference type="GO" id="GO:0008654">
    <property type="term" value="P:phospholipid biosynthetic process"/>
    <property type="evidence" value="ECO:0007669"/>
    <property type="project" value="InterPro"/>
</dbReference>
<dbReference type="Gene3D" id="1.20.120.1760">
    <property type="match status" value="1"/>
</dbReference>
<dbReference type="Pfam" id="PF01066">
    <property type="entry name" value="CDP-OH_P_transf"/>
    <property type="match status" value="1"/>
</dbReference>
<evidence type="ECO:0000256" key="2">
    <source>
        <dbReference type="RuleBase" id="RU003750"/>
    </source>
</evidence>
<evidence type="ECO:0000256" key="1">
    <source>
        <dbReference type="ARBA" id="ARBA00022679"/>
    </source>
</evidence>
<dbReference type="EMBL" id="ASTJ01000024">
    <property type="protein sequence ID" value="EPC02682.1"/>
    <property type="molecule type" value="Genomic_DNA"/>
</dbReference>
<dbReference type="InterPro" id="IPR048254">
    <property type="entry name" value="CDP_ALCOHOL_P_TRANSF_CS"/>
</dbReference>
<feature type="transmembrane region" description="Helical" evidence="3">
    <location>
        <begin position="51"/>
        <end position="68"/>
    </location>
</feature>
<dbReference type="PATRIC" id="fig|1121939.11.peg.2112"/>
<comment type="caution">
    <text evidence="4">The sequence shown here is derived from an EMBL/GenBank/DDBJ whole genome shotgun (WGS) entry which is preliminary data.</text>
</comment>
<dbReference type="Proteomes" id="UP000014463">
    <property type="component" value="Unassembled WGS sequence"/>
</dbReference>
<dbReference type="InterPro" id="IPR000462">
    <property type="entry name" value="CDP-OH_P_trans"/>
</dbReference>
<keyword evidence="3" id="KW-0812">Transmembrane</keyword>
<keyword evidence="3" id="KW-0472">Membrane</keyword>
<dbReference type="InterPro" id="IPR043130">
    <property type="entry name" value="CDP-OH_PTrfase_TM_dom"/>
</dbReference>
<comment type="similarity">
    <text evidence="2">Belongs to the CDP-alcohol phosphatidyltransferase class-I family.</text>
</comment>
<dbReference type="OrthoDB" id="9782011at2"/>
<dbReference type="AlphaFoldDB" id="S2KKJ6"/>
<organism evidence="4 5">
    <name type="scientific">Litchfieldella anticariensis (strain DSM 16096 / CECT 5854 / CIP 108499 / LMG 22089 / FP35)</name>
    <name type="common">Halomonas anticariensis</name>
    <dbReference type="NCBI Taxonomy" id="1121939"/>
    <lineage>
        <taxon>Bacteria</taxon>
        <taxon>Pseudomonadati</taxon>
        <taxon>Pseudomonadota</taxon>
        <taxon>Gammaproteobacteria</taxon>
        <taxon>Oceanospirillales</taxon>
        <taxon>Halomonadaceae</taxon>
        <taxon>Litchfieldella</taxon>
    </lineage>
</organism>
<keyword evidence="1 2" id="KW-0808">Transferase</keyword>
<dbReference type="STRING" id="1121939.L861_10075"/>
<keyword evidence="5" id="KW-1185">Reference proteome</keyword>
<dbReference type="RefSeq" id="WP_016416618.1">
    <property type="nucleotide sequence ID" value="NZ_AUAB01000002.1"/>
</dbReference>
<reference evidence="4 5" key="1">
    <citation type="journal article" date="2013" name="Genome Announc.">
        <title>Draft genome sequence of the moderately halophilic gammaproteobacterium Halomonas anticariensis FP35.</title>
        <authorList>
            <person name="Tahrioui A."/>
            <person name="Quesada E."/>
            <person name="Llamas I."/>
        </authorList>
    </citation>
    <scope>NUCLEOTIDE SEQUENCE [LARGE SCALE GENOMIC DNA]</scope>
    <source>
        <strain evidence="5">DSM 16096 / CECT 5854 / LMG 22089 / FP35</strain>
    </source>
</reference>
<protein>
    <recommendedName>
        <fullName evidence="6">CDP-alcohol phosphatidyltransferase</fullName>
    </recommendedName>
</protein>
<dbReference type="eggNOG" id="COG0558">
    <property type="taxonomic scope" value="Bacteria"/>
</dbReference>
<evidence type="ECO:0008006" key="6">
    <source>
        <dbReference type="Google" id="ProtNLM"/>
    </source>
</evidence>
<sequence>MDEPSSPTRTANRLLAFAHTRPWHGWANRITLLRALLVMMIAATLPFPEFMASQSISLASLAFVALLLDGLDGWVARRTGMISAFGARFDMEVDAIFILVLCAVLMVLDKVGAWVLAIGAMRYVFIIAGWHWDWLRAELPDSRRRKAICVWQVTTLLICLLPIVGHAQASLLSGMALLLLSASFAMDVRWLRGNAD</sequence>
<accession>S2KKJ6</accession>
<feature type="transmembrane region" description="Helical" evidence="3">
    <location>
        <begin position="171"/>
        <end position="191"/>
    </location>
</feature>
<evidence type="ECO:0000256" key="3">
    <source>
        <dbReference type="SAM" id="Phobius"/>
    </source>
</evidence>
<dbReference type="PROSITE" id="PS00379">
    <property type="entry name" value="CDP_ALCOHOL_P_TRANSF"/>
    <property type="match status" value="1"/>
</dbReference>
<proteinExistence type="inferred from homology"/>
<feature type="transmembrane region" description="Helical" evidence="3">
    <location>
        <begin position="26"/>
        <end position="45"/>
    </location>
</feature>
<keyword evidence="3" id="KW-1133">Transmembrane helix</keyword>